<name>A6J4S6_RAT</name>
<dbReference type="AlphaFoldDB" id="A6J4S6"/>
<dbReference type="Proteomes" id="UP000234681">
    <property type="component" value="Chromosome 8"/>
</dbReference>
<accession>A6J4S6</accession>
<evidence type="ECO:0000313" key="1">
    <source>
        <dbReference type="EMBL" id="EDL95599.1"/>
    </source>
</evidence>
<organism evidence="1 2">
    <name type="scientific">Rattus norvegicus</name>
    <name type="common">Rat</name>
    <dbReference type="NCBI Taxonomy" id="10116"/>
    <lineage>
        <taxon>Eukaryota</taxon>
        <taxon>Metazoa</taxon>
        <taxon>Chordata</taxon>
        <taxon>Craniata</taxon>
        <taxon>Vertebrata</taxon>
        <taxon>Euteleostomi</taxon>
        <taxon>Mammalia</taxon>
        <taxon>Eutheria</taxon>
        <taxon>Euarchontoglires</taxon>
        <taxon>Glires</taxon>
        <taxon>Rodentia</taxon>
        <taxon>Myomorpha</taxon>
        <taxon>Muroidea</taxon>
        <taxon>Muridae</taxon>
        <taxon>Murinae</taxon>
        <taxon>Rattus</taxon>
    </lineage>
</organism>
<reference evidence="2" key="1">
    <citation type="submission" date="2005-09" db="EMBL/GenBank/DDBJ databases">
        <authorList>
            <person name="Mural R.J."/>
            <person name="Li P.W."/>
            <person name="Adams M.D."/>
            <person name="Amanatides P.G."/>
            <person name="Baden-Tillson H."/>
            <person name="Barnstead M."/>
            <person name="Chin S.H."/>
            <person name="Dew I."/>
            <person name="Evans C.A."/>
            <person name="Ferriera S."/>
            <person name="Flanigan M."/>
            <person name="Fosler C."/>
            <person name="Glodek A."/>
            <person name="Gu Z."/>
            <person name="Holt R.A."/>
            <person name="Jennings D."/>
            <person name="Kraft C.L."/>
            <person name="Lu F."/>
            <person name="Nguyen T."/>
            <person name="Nusskern D.R."/>
            <person name="Pfannkoch C.M."/>
            <person name="Sitter C."/>
            <person name="Sutton G.G."/>
            <person name="Venter J.C."/>
            <person name="Wang Z."/>
            <person name="Woodage T."/>
            <person name="Zheng X.H."/>
            <person name="Zhong F."/>
        </authorList>
    </citation>
    <scope>NUCLEOTIDE SEQUENCE [LARGE SCALE GENOMIC DNA]</scope>
    <source>
        <strain>BN</strain>
        <strain evidence="2">Sprague-Dawley</strain>
    </source>
</reference>
<dbReference type="EMBL" id="CH473975">
    <property type="protein sequence ID" value="EDL95599.1"/>
    <property type="molecule type" value="Genomic_DNA"/>
</dbReference>
<sequence>MTMHLPFPEDPWCCRLLAPLRTKRSGIQLVYRPEQLFLGHHSFYRRLALGSFPSETRKLRRCGSHLILAVRQLGKLFLNKMVSASLRIFGNGSTTNPETTGIPQIVHLHNGKYVLHTESS</sequence>
<protein>
    <submittedName>
        <fullName evidence="1">RCG57971</fullName>
    </submittedName>
</protein>
<proteinExistence type="predicted"/>
<evidence type="ECO:0000313" key="2">
    <source>
        <dbReference type="Proteomes" id="UP000234681"/>
    </source>
</evidence>
<gene>
    <name evidence="1" type="ORF">rCG_57971</name>
</gene>